<evidence type="ECO:0000313" key="9">
    <source>
        <dbReference type="EMBL" id="CAD8676714.1"/>
    </source>
</evidence>
<evidence type="ECO:0000256" key="7">
    <source>
        <dbReference type="SAM" id="MobiDB-lite"/>
    </source>
</evidence>
<dbReference type="PANTHER" id="PTHR22926">
    <property type="entry name" value="PHOSPHO-N-ACETYLMURAMOYL-PENTAPEPTIDE-TRANSFERASE"/>
    <property type="match status" value="1"/>
</dbReference>
<dbReference type="NCBIfam" id="TIGR00445">
    <property type="entry name" value="mraY"/>
    <property type="match status" value="1"/>
</dbReference>
<dbReference type="GO" id="GO:0071555">
    <property type="term" value="P:cell wall organization"/>
    <property type="evidence" value="ECO:0007669"/>
    <property type="project" value="TreeGrafter"/>
</dbReference>
<feature type="transmembrane region" description="Helical" evidence="8">
    <location>
        <begin position="249"/>
        <end position="275"/>
    </location>
</feature>
<keyword evidence="5 8" id="KW-1133">Transmembrane helix</keyword>
<dbReference type="InterPro" id="IPR018480">
    <property type="entry name" value="PNAcMuramoyl-5peptid_Trfase_CS"/>
</dbReference>
<dbReference type="AlphaFoldDB" id="A0A7S0RG57"/>
<feature type="transmembrane region" description="Helical" evidence="8">
    <location>
        <begin position="138"/>
        <end position="159"/>
    </location>
</feature>
<keyword evidence="4 8" id="KW-0812">Transmembrane</keyword>
<dbReference type="GO" id="GO:0008963">
    <property type="term" value="F:phospho-N-acetylmuramoyl-pentapeptide-transferase activity"/>
    <property type="evidence" value="ECO:0007669"/>
    <property type="project" value="InterPro"/>
</dbReference>
<feature type="transmembrane region" description="Helical" evidence="8">
    <location>
        <begin position="315"/>
        <end position="336"/>
    </location>
</feature>
<evidence type="ECO:0000256" key="2">
    <source>
        <dbReference type="ARBA" id="ARBA00005583"/>
    </source>
</evidence>
<feature type="transmembrane region" description="Helical" evidence="8">
    <location>
        <begin position="443"/>
        <end position="472"/>
    </location>
</feature>
<dbReference type="PROSITE" id="PS01348">
    <property type="entry name" value="MRAY_2"/>
    <property type="match status" value="1"/>
</dbReference>
<dbReference type="PROSITE" id="PS01347">
    <property type="entry name" value="MRAY_1"/>
    <property type="match status" value="1"/>
</dbReference>
<reference evidence="9" key="1">
    <citation type="submission" date="2021-01" db="EMBL/GenBank/DDBJ databases">
        <authorList>
            <person name="Corre E."/>
            <person name="Pelletier E."/>
            <person name="Niang G."/>
            <person name="Scheremetjew M."/>
            <person name="Finn R."/>
            <person name="Kale V."/>
            <person name="Holt S."/>
            <person name="Cochrane G."/>
            <person name="Meng A."/>
            <person name="Brown T."/>
            <person name="Cohen L."/>
        </authorList>
    </citation>
    <scope>NUCLEOTIDE SEQUENCE</scope>
    <source>
        <strain evidence="9">CCMP722</strain>
    </source>
</reference>
<dbReference type="GO" id="GO:0044038">
    <property type="term" value="P:cell wall macromolecule biosynthetic process"/>
    <property type="evidence" value="ECO:0007669"/>
    <property type="project" value="TreeGrafter"/>
</dbReference>
<comment type="subcellular location">
    <subcellularLocation>
        <location evidence="1">Membrane</location>
        <topology evidence="1">Multi-pass membrane protein</topology>
    </subcellularLocation>
</comment>
<sequence length="475" mass="49287">MQAVMAQAGSSGLASRSKPPLVAYRSAYRGMHAATNFYESSRRTARGGNNTLRSIIMKRTPFSFRYRGRAPRPTTVTRCFDSAEDSNSAPETPSSEPPQTSVPTERKTTGRLTAVILSITLGVAVFLLEIHHNLQSNHLLLLSYIGSLLASVVAGNFVLPLLRCLKAGQVVRLDGPPTHVLLKSGTPTMGGISFVPVGALMAVALTSAEPTVLAAAAATMGYAALGAVDDYGKMAARDNYGGVSPRGKLLAQAAIGGLFAAYVMRAAGPAAWSVLRLPGGWALPALSASLSYLLLWPLAAFTMTAESNAVNLTDGLDGLAAGTAAAAFVGVAAVVLQVSAHAPAPMAAFCCCMAGAAAGFLAHNHHRALMFMGDTGSLALGGALGAAAVAGGPSALAPCLAVTLLFAWEALSVMIQVVYFKYTKRKYGEGRRVFRMAPFHHHLELGGMVEVTIAKLFYAVAVGLAVLGAWLASTV</sequence>
<evidence type="ECO:0000256" key="6">
    <source>
        <dbReference type="ARBA" id="ARBA00023136"/>
    </source>
</evidence>
<dbReference type="Pfam" id="PF00953">
    <property type="entry name" value="Glycos_transf_4"/>
    <property type="match status" value="1"/>
</dbReference>
<accession>A0A7S0RG57</accession>
<feature type="transmembrane region" description="Helical" evidence="8">
    <location>
        <begin position="342"/>
        <end position="362"/>
    </location>
</feature>
<feature type="transmembrane region" description="Helical" evidence="8">
    <location>
        <begin position="369"/>
        <end position="389"/>
    </location>
</feature>
<feature type="transmembrane region" description="Helical" evidence="8">
    <location>
        <begin position="395"/>
        <end position="422"/>
    </location>
</feature>
<keyword evidence="3" id="KW-0808">Transferase</keyword>
<proteinExistence type="inferred from homology"/>
<dbReference type="InterPro" id="IPR000715">
    <property type="entry name" value="Glycosyl_transferase_4"/>
</dbReference>
<evidence type="ECO:0000256" key="8">
    <source>
        <dbReference type="SAM" id="Phobius"/>
    </source>
</evidence>
<evidence type="ECO:0000256" key="1">
    <source>
        <dbReference type="ARBA" id="ARBA00004141"/>
    </source>
</evidence>
<gene>
    <name evidence="9" type="ORF">POBO1169_LOCUS13288</name>
</gene>
<feature type="region of interest" description="Disordered" evidence="7">
    <location>
        <begin position="66"/>
        <end position="107"/>
    </location>
</feature>
<dbReference type="HAMAP" id="MF_00038">
    <property type="entry name" value="MraY"/>
    <property type="match status" value="1"/>
</dbReference>
<feature type="transmembrane region" description="Helical" evidence="8">
    <location>
        <begin position="211"/>
        <end position="228"/>
    </location>
</feature>
<evidence type="ECO:0000256" key="4">
    <source>
        <dbReference type="ARBA" id="ARBA00022692"/>
    </source>
</evidence>
<dbReference type="EMBL" id="HBFA01026173">
    <property type="protein sequence ID" value="CAD8676714.1"/>
    <property type="molecule type" value="Transcribed_RNA"/>
</dbReference>
<protein>
    <recommendedName>
        <fullName evidence="10">Phospho-N-acetylmuramoyl-pentapeptide-transferase</fullName>
    </recommendedName>
</protein>
<keyword evidence="6 8" id="KW-0472">Membrane</keyword>
<dbReference type="GO" id="GO:0005886">
    <property type="term" value="C:plasma membrane"/>
    <property type="evidence" value="ECO:0007669"/>
    <property type="project" value="TreeGrafter"/>
</dbReference>
<name>A0A7S0RG57_9CHLO</name>
<dbReference type="PANTHER" id="PTHR22926:SF5">
    <property type="entry name" value="PHOSPHO-N-ACETYLMURAMOYL-PENTAPEPTIDE-TRANSFERASE HOMOLOG"/>
    <property type="match status" value="1"/>
</dbReference>
<evidence type="ECO:0000256" key="3">
    <source>
        <dbReference type="ARBA" id="ARBA00022679"/>
    </source>
</evidence>
<feature type="transmembrane region" description="Helical" evidence="8">
    <location>
        <begin position="281"/>
        <end position="303"/>
    </location>
</feature>
<evidence type="ECO:0008006" key="10">
    <source>
        <dbReference type="Google" id="ProtNLM"/>
    </source>
</evidence>
<feature type="transmembrane region" description="Helical" evidence="8">
    <location>
        <begin position="180"/>
        <end position="205"/>
    </location>
</feature>
<organism evidence="9">
    <name type="scientific">Pyramimonas obovata</name>
    <dbReference type="NCBI Taxonomy" id="1411642"/>
    <lineage>
        <taxon>Eukaryota</taxon>
        <taxon>Viridiplantae</taxon>
        <taxon>Chlorophyta</taxon>
        <taxon>Pyramimonadophyceae</taxon>
        <taxon>Pyramimonadales</taxon>
        <taxon>Pyramimonadaceae</taxon>
        <taxon>Pyramimonas</taxon>
        <taxon>Pyramimonas incertae sedis</taxon>
    </lineage>
</organism>
<dbReference type="InterPro" id="IPR003524">
    <property type="entry name" value="PNAcMuramoyl-5peptid_Trfase"/>
</dbReference>
<feature type="compositionally biased region" description="Low complexity" evidence="7">
    <location>
        <begin position="86"/>
        <end position="103"/>
    </location>
</feature>
<feature type="transmembrane region" description="Helical" evidence="8">
    <location>
        <begin position="112"/>
        <end position="132"/>
    </location>
</feature>
<evidence type="ECO:0000256" key="5">
    <source>
        <dbReference type="ARBA" id="ARBA00022989"/>
    </source>
</evidence>
<comment type="similarity">
    <text evidence="2">Belongs to the glycosyltransferase 4 family. MraY subfamily.</text>
</comment>